<evidence type="ECO:0000313" key="2">
    <source>
        <dbReference type="EMBL" id="SMF79407.1"/>
    </source>
</evidence>
<dbReference type="InterPro" id="IPR036680">
    <property type="entry name" value="SPOR-like_sf"/>
</dbReference>
<dbReference type="AlphaFoldDB" id="A0A1Y6CNA5"/>
<accession>A0A1Y6CNA5</accession>
<dbReference type="PROSITE" id="PS51724">
    <property type="entry name" value="SPOR"/>
    <property type="match status" value="1"/>
</dbReference>
<name>A0A1Y6CNA5_9BACT</name>
<dbReference type="RefSeq" id="WP_159455715.1">
    <property type="nucleotide sequence ID" value="NZ_FWZT01000033.1"/>
</dbReference>
<dbReference type="STRING" id="1513793.SAMN06296036_13367"/>
<evidence type="ECO:0000313" key="3">
    <source>
        <dbReference type="Proteomes" id="UP000192907"/>
    </source>
</evidence>
<organism evidence="2 3">
    <name type="scientific">Pseudobacteriovorax antillogorgiicola</name>
    <dbReference type="NCBI Taxonomy" id="1513793"/>
    <lineage>
        <taxon>Bacteria</taxon>
        <taxon>Pseudomonadati</taxon>
        <taxon>Bdellovibrionota</taxon>
        <taxon>Oligoflexia</taxon>
        <taxon>Oligoflexales</taxon>
        <taxon>Pseudobacteriovoracaceae</taxon>
        <taxon>Pseudobacteriovorax</taxon>
    </lineage>
</organism>
<protein>
    <submittedName>
        <fullName evidence="2">Sporulation related domain-containing protein</fullName>
    </submittedName>
</protein>
<dbReference type="SUPFAM" id="SSF110997">
    <property type="entry name" value="Sporulation related repeat"/>
    <property type="match status" value="1"/>
</dbReference>
<dbReference type="Gene3D" id="3.30.70.1070">
    <property type="entry name" value="Sporulation related repeat"/>
    <property type="match status" value="1"/>
</dbReference>
<dbReference type="EMBL" id="FWZT01000033">
    <property type="protein sequence ID" value="SMF79407.1"/>
    <property type="molecule type" value="Genomic_DNA"/>
</dbReference>
<dbReference type="Pfam" id="PF05036">
    <property type="entry name" value="SPOR"/>
    <property type="match status" value="1"/>
</dbReference>
<dbReference type="InterPro" id="IPR007730">
    <property type="entry name" value="SPOR-like_dom"/>
</dbReference>
<feature type="domain" description="SPOR" evidence="1">
    <location>
        <begin position="68"/>
        <end position="147"/>
    </location>
</feature>
<dbReference type="Proteomes" id="UP000192907">
    <property type="component" value="Unassembled WGS sequence"/>
</dbReference>
<keyword evidence="3" id="KW-1185">Reference proteome</keyword>
<evidence type="ECO:0000259" key="1">
    <source>
        <dbReference type="PROSITE" id="PS51724"/>
    </source>
</evidence>
<sequence length="147" mass="16560">MPTIVQRLLLSFVLLSTLGASFFFSMSYFIDEATSHGTLSLAPPPQVHEPLFYFEIGTTPDSDLPAALPATPQYTVELSSSQNEKEAQRLVKKLSMEGVEAFYTPLNQRGHVVYRVRSGIYNSREQALKQASFLAREYRIKGQVERL</sequence>
<reference evidence="3" key="1">
    <citation type="submission" date="2017-04" db="EMBL/GenBank/DDBJ databases">
        <authorList>
            <person name="Varghese N."/>
            <person name="Submissions S."/>
        </authorList>
    </citation>
    <scope>NUCLEOTIDE SEQUENCE [LARGE SCALE GENOMIC DNA]</scope>
    <source>
        <strain evidence="3">RKEM611</strain>
    </source>
</reference>
<gene>
    <name evidence="2" type="ORF">SAMN06296036_13367</name>
</gene>
<dbReference type="GO" id="GO:0042834">
    <property type="term" value="F:peptidoglycan binding"/>
    <property type="evidence" value="ECO:0007669"/>
    <property type="project" value="InterPro"/>
</dbReference>
<proteinExistence type="predicted"/>